<proteinExistence type="predicted"/>
<evidence type="ECO:0000313" key="2">
    <source>
        <dbReference type="Proteomes" id="UP000299102"/>
    </source>
</evidence>
<name>A0A4C1V5B6_EUMVA</name>
<dbReference type="Proteomes" id="UP000299102">
    <property type="component" value="Unassembled WGS sequence"/>
</dbReference>
<gene>
    <name evidence="1" type="ORF">EVAR_24895_1</name>
</gene>
<dbReference type="EMBL" id="BGZK01000282">
    <property type="protein sequence ID" value="GBP33981.1"/>
    <property type="molecule type" value="Genomic_DNA"/>
</dbReference>
<protein>
    <submittedName>
        <fullName evidence="1">Uncharacterized protein</fullName>
    </submittedName>
</protein>
<accession>A0A4C1V5B6</accession>
<dbReference type="AlphaFoldDB" id="A0A4C1V5B6"/>
<sequence>MDTFNARGVPNALSASREGIGYLIYGGEGEALTHWTKYNGGSSYFTSVLRESVLSPVEPARFCAAAESGKVRMVLPQIQMKNEESKLIQNRRG</sequence>
<organism evidence="1 2">
    <name type="scientific">Eumeta variegata</name>
    <name type="common">Bagworm moth</name>
    <name type="synonym">Eumeta japonica</name>
    <dbReference type="NCBI Taxonomy" id="151549"/>
    <lineage>
        <taxon>Eukaryota</taxon>
        <taxon>Metazoa</taxon>
        <taxon>Ecdysozoa</taxon>
        <taxon>Arthropoda</taxon>
        <taxon>Hexapoda</taxon>
        <taxon>Insecta</taxon>
        <taxon>Pterygota</taxon>
        <taxon>Neoptera</taxon>
        <taxon>Endopterygota</taxon>
        <taxon>Lepidoptera</taxon>
        <taxon>Glossata</taxon>
        <taxon>Ditrysia</taxon>
        <taxon>Tineoidea</taxon>
        <taxon>Psychidae</taxon>
        <taxon>Oiketicinae</taxon>
        <taxon>Eumeta</taxon>
    </lineage>
</organism>
<comment type="caution">
    <text evidence="1">The sequence shown here is derived from an EMBL/GenBank/DDBJ whole genome shotgun (WGS) entry which is preliminary data.</text>
</comment>
<reference evidence="1 2" key="1">
    <citation type="journal article" date="2019" name="Commun. Biol.">
        <title>The bagworm genome reveals a unique fibroin gene that provides high tensile strength.</title>
        <authorList>
            <person name="Kono N."/>
            <person name="Nakamura H."/>
            <person name="Ohtoshi R."/>
            <person name="Tomita M."/>
            <person name="Numata K."/>
            <person name="Arakawa K."/>
        </authorList>
    </citation>
    <scope>NUCLEOTIDE SEQUENCE [LARGE SCALE GENOMIC DNA]</scope>
</reference>
<keyword evidence="2" id="KW-1185">Reference proteome</keyword>
<evidence type="ECO:0000313" key="1">
    <source>
        <dbReference type="EMBL" id="GBP33981.1"/>
    </source>
</evidence>